<feature type="compositionally biased region" description="Polar residues" evidence="7">
    <location>
        <begin position="152"/>
        <end position="169"/>
    </location>
</feature>
<accession>A0A1C7NBL7</accession>
<evidence type="ECO:0000256" key="7">
    <source>
        <dbReference type="SAM" id="MobiDB-lite"/>
    </source>
</evidence>
<keyword evidence="4" id="KW-0862">Zinc</keyword>
<evidence type="ECO:0000313" key="9">
    <source>
        <dbReference type="EMBL" id="OBZ86368.1"/>
    </source>
</evidence>
<feature type="compositionally biased region" description="Basic residues" evidence="7">
    <location>
        <begin position="95"/>
        <end position="104"/>
    </location>
</feature>
<keyword evidence="3 6" id="KW-0863">Zinc-finger</keyword>
<evidence type="ECO:0000256" key="6">
    <source>
        <dbReference type="PROSITE-ProRule" id="PRU00094"/>
    </source>
</evidence>
<feature type="domain" description="GATA-type" evidence="8">
    <location>
        <begin position="44"/>
        <end position="97"/>
    </location>
</feature>
<dbReference type="EMBL" id="LUGH01000305">
    <property type="protein sequence ID" value="OBZ86368.1"/>
    <property type="molecule type" value="Genomic_DNA"/>
</dbReference>
<dbReference type="PANTHER" id="PTHR10071">
    <property type="entry name" value="TRANSCRIPTION FACTOR GATA FAMILY MEMBER"/>
    <property type="match status" value="1"/>
</dbReference>
<dbReference type="GO" id="GO:0000978">
    <property type="term" value="F:RNA polymerase II cis-regulatory region sequence-specific DNA binding"/>
    <property type="evidence" value="ECO:0007669"/>
    <property type="project" value="TreeGrafter"/>
</dbReference>
<feature type="region of interest" description="Disordered" evidence="7">
    <location>
        <begin position="1"/>
        <end position="24"/>
    </location>
</feature>
<keyword evidence="5" id="KW-0539">Nucleus</keyword>
<comment type="caution">
    <text evidence="9">The sequence shown here is derived from an EMBL/GenBank/DDBJ whole genome shotgun (WGS) entry which is preliminary data.</text>
</comment>
<evidence type="ECO:0000256" key="2">
    <source>
        <dbReference type="ARBA" id="ARBA00022723"/>
    </source>
</evidence>
<protein>
    <submittedName>
        <fullName evidence="9">Siderophore biosynthesis regulatory protein URBS1</fullName>
    </submittedName>
</protein>
<gene>
    <name evidence="9" type="primary">URBS1_0</name>
    <name evidence="9" type="ORF">A0J61_05578</name>
</gene>
<dbReference type="InParanoid" id="A0A1C7NBL7"/>
<keyword evidence="2" id="KW-0479">Metal-binding</keyword>
<dbReference type="GO" id="GO:0000122">
    <property type="term" value="P:negative regulation of transcription by RNA polymerase II"/>
    <property type="evidence" value="ECO:0007669"/>
    <property type="project" value="TreeGrafter"/>
</dbReference>
<evidence type="ECO:0000259" key="8">
    <source>
        <dbReference type="PROSITE" id="PS50114"/>
    </source>
</evidence>
<keyword evidence="10" id="KW-1185">Reference proteome</keyword>
<evidence type="ECO:0000256" key="5">
    <source>
        <dbReference type="ARBA" id="ARBA00023242"/>
    </source>
</evidence>
<dbReference type="GO" id="GO:0000981">
    <property type="term" value="F:DNA-binding transcription factor activity, RNA polymerase II-specific"/>
    <property type="evidence" value="ECO:0007669"/>
    <property type="project" value="TreeGrafter"/>
</dbReference>
<sequence>MHANTSSFPAVSRHQHGIEQRHCSSLNEHRNDRTARDDCRDCKFHRNTRCFNCDTTTTPLWRRDDDGNNICNACGLYYKLHNVHRPLSMKRSIIHRRKRIHMTKRYSDQTDIPQTLRQEESSNNPRYENESAQTNHSPSPSSSWPSLLLSPIQSTQDSPVTNKSLNEPLPNIQSLMRTTFHQERDHLAKQDMLHRLLKSNPGGSDSLLATAKAALTSMLILDPDHLQQALVIRRDELQAEINHINRLLSTQDPSSLIQHYQLDSHNIPTTSTDHPVIRRHSSSTYL</sequence>
<dbReference type="InterPro" id="IPR000679">
    <property type="entry name" value="Znf_GATA"/>
</dbReference>
<dbReference type="Gene3D" id="3.30.50.10">
    <property type="entry name" value="Erythroid Transcription Factor GATA-1, subunit A"/>
    <property type="match status" value="1"/>
</dbReference>
<dbReference type="GO" id="GO:0008270">
    <property type="term" value="F:zinc ion binding"/>
    <property type="evidence" value="ECO:0007669"/>
    <property type="project" value="UniProtKB-KW"/>
</dbReference>
<comment type="subcellular location">
    <subcellularLocation>
        <location evidence="1">Nucleus</location>
    </subcellularLocation>
</comment>
<reference evidence="9 10" key="1">
    <citation type="submission" date="2016-03" db="EMBL/GenBank/DDBJ databases">
        <title>Choanephora cucurbitarum.</title>
        <authorList>
            <person name="Min B."/>
            <person name="Park H."/>
            <person name="Park J.-H."/>
            <person name="Shin H.-D."/>
            <person name="Choi I.-G."/>
        </authorList>
    </citation>
    <scope>NUCLEOTIDE SEQUENCE [LARGE SCALE GENOMIC DNA]</scope>
    <source>
        <strain evidence="9 10">KUS-F28377</strain>
    </source>
</reference>
<feature type="region of interest" description="Disordered" evidence="7">
    <location>
        <begin position="95"/>
        <end position="169"/>
    </location>
</feature>
<feature type="compositionally biased region" description="Polar residues" evidence="7">
    <location>
        <begin position="109"/>
        <end position="136"/>
    </location>
</feature>
<evidence type="ECO:0000313" key="10">
    <source>
        <dbReference type="Proteomes" id="UP000093000"/>
    </source>
</evidence>
<evidence type="ECO:0000256" key="4">
    <source>
        <dbReference type="ARBA" id="ARBA00022833"/>
    </source>
</evidence>
<dbReference type="PROSITE" id="PS00344">
    <property type="entry name" value="GATA_ZN_FINGER_1"/>
    <property type="match status" value="1"/>
</dbReference>
<dbReference type="PANTHER" id="PTHR10071:SF281">
    <property type="entry name" value="BOX A-BINDING FACTOR-RELATED"/>
    <property type="match status" value="1"/>
</dbReference>
<dbReference type="STRING" id="101091.A0A1C7NBL7"/>
<dbReference type="SUPFAM" id="SSF57716">
    <property type="entry name" value="Glucocorticoid receptor-like (DNA-binding domain)"/>
    <property type="match status" value="1"/>
</dbReference>
<dbReference type="PROSITE" id="PS50114">
    <property type="entry name" value="GATA_ZN_FINGER_2"/>
    <property type="match status" value="1"/>
</dbReference>
<dbReference type="InterPro" id="IPR013088">
    <property type="entry name" value="Znf_NHR/GATA"/>
</dbReference>
<dbReference type="Pfam" id="PF00320">
    <property type="entry name" value="GATA"/>
    <property type="match status" value="1"/>
</dbReference>
<dbReference type="GO" id="GO:0005634">
    <property type="term" value="C:nucleus"/>
    <property type="evidence" value="ECO:0007669"/>
    <property type="project" value="UniProtKB-SubCell"/>
</dbReference>
<feature type="compositionally biased region" description="Basic residues" evidence="7">
    <location>
        <begin position="277"/>
        <end position="286"/>
    </location>
</feature>
<dbReference type="FunFam" id="3.30.50.10:FF:000007">
    <property type="entry name" value="Nitrogen regulatory AreA, N-terminal"/>
    <property type="match status" value="1"/>
</dbReference>
<evidence type="ECO:0000256" key="3">
    <source>
        <dbReference type="ARBA" id="ARBA00022771"/>
    </source>
</evidence>
<organism evidence="9 10">
    <name type="scientific">Choanephora cucurbitarum</name>
    <dbReference type="NCBI Taxonomy" id="101091"/>
    <lineage>
        <taxon>Eukaryota</taxon>
        <taxon>Fungi</taxon>
        <taxon>Fungi incertae sedis</taxon>
        <taxon>Mucoromycota</taxon>
        <taxon>Mucoromycotina</taxon>
        <taxon>Mucoromycetes</taxon>
        <taxon>Mucorales</taxon>
        <taxon>Mucorineae</taxon>
        <taxon>Choanephoraceae</taxon>
        <taxon>Choanephoroideae</taxon>
        <taxon>Choanephora</taxon>
    </lineage>
</organism>
<dbReference type="AlphaFoldDB" id="A0A1C7NBL7"/>
<feature type="region of interest" description="Disordered" evidence="7">
    <location>
        <begin position="267"/>
        <end position="286"/>
    </location>
</feature>
<dbReference type="InterPro" id="IPR039355">
    <property type="entry name" value="Transcription_factor_GATA"/>
</dbReference>
<dbReference type="SMART" id="SM00401">
    <property type="entry name" value="ZnF_GATA"/>
    <property type="match status" value="1"/>
</dbReference>
<dbReference type="Proteomes" id="UP000093000">
    <property type="component" value="Unassembled WGS sequence"/>
</dbReference>
<evidence type="ECO:0000256" key="1">
    <source>
        <dbReference type="ARBA" id="ARBA00004123"/>
    </source>
</evidence>
<dbReference type="PRINTS" id="PR00619">
    <property type="entry name" value="GATAZNFINGER"/>
</dbReference>
<dbReference type="GO" id="GO:0045944">
    <property type="term" value="P:positive regulation of transcription by RNA polymerase II"/>
    <property type="evidence" value="ECO:0007669"/>
    <property type="project" value="TreeGrafter"/>
</dbReference>
<proteinExistence type="predicted"/>
<dbReference type="CDD" id="cd00202">
    <property type="entry name" value="ZnF_GATA"/>
    <property type="match status" value="1"/>
</dbReference>
<name>A0A1C7NBL7_9FUNG</name>
<dbReference type="OrthoDB" id="2209325at2759"/>
<feature type="compositionally biased region" description="Low complexity" evidence="7">
    <location>
        <begin position="137"/>
        <end position="151"/>
    </location>
</feature>